<evidence type="ECO:0008006" key="6">
    <source>
        <dbReference type="Google" id="ProtNLM"/>
    </source>
</evidence>
<feature type="signal peptide" evidence="3">
    <location>
        <begin position="1"/>
        <end position="23"/>
    </location>
</feature>
<dbReference type="InterPro" id="IPR029050">
    <property type="entry name" value="Immunoprotect_excell_Ig-like"/>
</dbReference>
<accession>A0AAF0YP24</accession>
<evidence type="ECO:0000256" key="2">
    <source>
        <dbReference type="SAM" id="MobiDB-lite"/>
    </source>
</evidence>
<protein>
    <recommendedName>
        <fullName evidence="6">DUF4352 domain-containing protein</fullName>
    </recommendedName>
</protein>
<dbReference type="RefSeq" id="WP_102167715.1">
    <property type="nucleotide sequence ID" value="NZ_CP136964.1"/>
</dbReference>
<evidence type="ECO:0000313" key="4">
    <source>
        <dbReference type="EMBL" id="WOS96031.1"/>
    </source>
</evidence>
<feature type="chain" id="PRO_5042256507" description="DUF4352 domain-containing protein" evidence="3">
    <location>
        <begin position="24"/>
        <end position="180"/>
    </location>
</feature>
<reference evidence="5" key="1">
    <citation type="submission" date="2017-09" db="EMBL/GenBank/DDBJ databases">
        <title>Bacterial strain isolated from the female urinary microbiota.</title>
        <authorList>
            <person name="Thomas-White K."/>
            <person name="Kumar N."/>
            <person name="Forster S."/>
            <person name="Putonti C."/>
            <person name="Lawley T."/>
            <person name="Wolfe A.J."/>
        </authorList>
    </citation>
    <scope>NUCLEOTIDE SEQUENCE [LARGE SCALE GENOMIC DNA]</scope>
    <source>
        <strain evidence="5">UMB0959</strain>
    </source>
</reference>
<evidence type="ECO:0000313" key="5">
    <source>
        <dbReference type="Proteomes" id="UP000243626"/>
    </source>
</evidence>
<sequence length="180" mass="20296">MKKLLLSTVLIVFIAGCSTDNEADVREEPSDNTTEKTEVKEVKVSPEKKIENDTRNDIGKIVTIDGIDFTVKSSQLTDERIEDHFESFEYVLELEVYYKNNTDKNFPAGRDVSVQVNDKEATYYDLDSSILQEIAPGEEITGKVYYAFNGTPEVVTAKFAPLLNTAGDFEEFNAYPELDL</sequence>
<keyword evidence="5" id="KW-1185">Reference proteome</keyword>
<dbReference type="KEGG" id="nmy:CJ229_008080"/>
<dbReference type="PROSITE" id="PS51257">
    <property type="entry name" value="PROKAR_LIPOPROTEIN"/>
    <property type="match status" value="1"/>
</dbReference>
<dbReference type="EMBL" id="CP136964">
    <property type="protein sequence ID" value="WOS96031.1"/>
    <property type="molecule type" value="Genomic_DNA"/>
</dbReference>
<proteinExistence type="predicted"/>
<keyword evidence="1 3" id="KW-0732">Signal</keyword>
<feature type="region of interest" description="Disordered" evidence="2">
    <location>
        <begin position="22"/>
        <end position="44"/>
    </location>
</feature>
<name>A0AAF0YP24_9STAP</name>
<dbReference type="Proteomes" id="UP000243626">
    <property type="component" value="Chromosome"/>
</dbReference>
<dbReference type="AlphaFoldDB" id="A0AAF0YP24"/>
<evidence type="ECO:0000256" key="1">
    <source>
        <dbReference type="ARBA" id="ARBA00022729"/>
    </source>
</evidence>
<feature type="compositionally biased region" description="Basic and acidic residues" evidence="2">
    <location>
        <begin position="23"/>
        <end position="44"/>
    </location>
</feature>
<organism evidence="4 5">
    <name type="scientific">Nosocomiicoccus massiliensis</name>
    <dbReference type="NCBI Taxonomy" id="1232430"/>
    <lineage>
        <taxon>Bacteria</taxon>
        <taxon>Bacillati</taxon>
        <taxon>Bacillota</taxon>
        <taxon>Bacilli</taxon>
        <taxon>Bacillales</taxon>
        <taxon>Staphylococcaceae</taxon>
        <taxon>Nosocomiicoccus</taxon>
    </lineage>
</organism>
<dbReference type="Gene3D" id="2.60.40.1240">
    <property type="match status" value="1"/>
</dbReference>
<evidence type="ECO:0000256" key="3">
    <source>
        <dbReference type="SAM" id="SignalP"/>
    </source>
</evidence>
<gene>
    <name evidence="4" type="ORF">CJ229_008080</name>
</gene>